<dbReference type="PANTHER" id="PTHR44998">
    <property type="match status" value="1"/>
</dbReference>
<dbReference type="AlphaFoldDB" id="A0A067CWJ1"/>
<dbReference type="GO" id="GO:0016757">
    <property type="term" value="F:glycosyltransferase activity"/>
    <property type="evidence" value="ECO:0007669"/>
    <property type="project" value="TreeGrafter"/>
</dbReference>
<feature type="repeat" description="TPR" evidence="1">
    <location>
        <begin position="270"/>
        <end position="303"/>
    </location>
</feature>
<evidence type="ECO:0000256" key="1">
    <source>
        <dbReference type="PROSITE-ProRule" id="PRU00339"/>
    </source>
</evidence>
<keyword evidence="2" id="KW-0732">Signal</keyword>
<evidence type="ECO:0000313" key="3">
    <source>
        <dbReference type="EMBL" id="KDO33615.1"/>
    </source>
</evidence>
<protein>
    <submittedName>
        <fullName evidence="3">Uncharacterized protein</fullName>
    </submittedName>
</protein>
<dbReference type="SUPFAM" id="SSF53756">
    <property type="entry name" value="UDP-Glycosyltransferase/glycogen phosphorylase"/>
    <property type="match status" value="1"/>
</dbReference>
<feature type="repeat" description="TPR" evidence="1">
    <location>
        <begin position="202"/>
        <end position="235"/>
    </location>
</feature>
<dbReference type="OrthoDB" id="9991317at2759"/>
<dbReference type="EMBL" id="KK583192">
    <property type="protein sequence ID" value="KDO33615.1"/>
    <property type="molecule type" value="Genomic_DNA"/>
</dbReference>
<keyword evidence="1" id="KW-0802">TPR repeat</keyword>
<evidence type="ECO:0000313" key="4">
    <source>
        <dbReference type="Proteomes" id="UP000030745"/>
    </source>
</evidence>
<accession>A0A067CWJ1</accession>
<dbReference type="InterPro" id="IPR011990">
    <property type="entry name" value="TPR-like_helical_dom_sf"/>
</dbReference>
<dbReference type="KEGG" id="spar:SPRG_19242"/>
<dbReference type="PROSITE" id="PS50005">
    <property type="entry name" value="TPR"/>
    <property type="match status" value="2"/>
</dbReference>
<dbReference type="SUPFAM" id="SSF48452">
    <property type="entry name" value="TPR-like"/>
    <property type="match status" value="2"/>
</dbReference>
<dbReference type="Proteomes" id="UP000030745">
    <property type="component" value="Unassembled WGS sequence"/>
</dbReference>
<dbReference type="Gene3D" id="3.40.50.11380">
    <property type="match status" value="1"/>
</dbReference>
<feature type="signal peptide" evidence="2">
    <location>
        <begin position="1"/>
        <end position="23"/>
    </location>
</feature>
<dbReference type="RefSeq" id="XP_012195661.1">
    <property type="nucleotide sequence ID" value="XM_012340271.1"/>
</dbReference>
<dbReference type="PROSITE" id="PS50293">
    <property type="entry name" value="TPR_REGION"/>
    <property type="match status" value="1"/>
</dbReference>
<dbReference type="VEuPathDB" id="FungiDB:SPRG_19242"/>
<keyword evidence="4" id="KW-1185">Reference proteome</keyword>
<name>A0A067CWJ1_SAPPC</name>
<evidence type="ECO:0000256" key="2">
    <source>
        <dbReference type="SAM" id="SignalP"/>
    </source>
</evidence>
<proteinExistence type="predicted"/>
<dbReference type="PANTHER" id="PTHR44998:SF1">
    <property type="entry name" value="UDP-N-ACETYLGLUCOSAMINE--PEPTIDE N-ACETYLGLUCOSAMINYLTRANSFERASE 110 KDA SUBUNIT"/>
    <property type="match status" value="1"/>
</dbReference>
<dbReference type="Gene3D" id="3.40.50.2000">
    <property type="entry name" value="Glycogen Phosphorylase B"/>
    <property type="match status" value="1"/>
</dbReference>
<dbReference type="GO" id="GO:0006493">
    <property type="term" value="P:protein O-linked glycosylation"/>
    <property type="evidence" value="ECO:0007669"/>
    <property type="project" value="TreeGrafter"/>
</dbReference>
<reference evidence="3 4" key="1">
    <citation type="journal article" date="2013" name="PLoS Genet.">
        <title>Distinctive expansion of potential virulence genes in the genome of the oomycete fish pathogen Saprolegnia parasitica.</title>
        <authorList>
            <person name="Jiang R.H."/>
            <person name="de Bruijn I."/>
            <person name="Haas B.J."/>
            <person name="Belmonte R."/>
            <person name="Lobach L."/>
            <person name="Christie J."/>
            <person name="van den Ackerveken G."/>
            <person name="Bottin A."/>
            <person name="Bulone V."/>
            <person name="Diaz-Moreno S.M."/>
            <person name="Dumas B."/>
            <person name="Fan L."/>
            <person name="Gaulin E."/>
            <person name="Govers F."/>
            <person name="Grenville-Briggs L.J."/>
            <person name="Horner N.R."/>
            <person name="Levin J.Z."/>
            <person name="Mammella M."/>
            <person name="Meijer H.J."/>
            <person name="Morris P."/>
            <person name="Nusbaum C."/>
            <person name="Oome S."/>
            <person name="Phillips A.J."/>
            <person name="van Rooyen D."/>
            <person name="Rzeszutek E."/>
            <person name="Saraiva M."/>
            <person name="Secombes C.J."/>
            <person name="Seidl M.F."/>
            <person name="Snel B."/>
            <person name="Stassen J.H."/>
            <person name="Sykes S."/>
            <person name="Tripathy S."/>
            <person name="van den Berg H."/>
            <person name="Vega-Arreguin J.C."/>
            <person name="Wawra S."/>
            <person name="Young S.K."/>
            <person name="Zeng Q."/>
            <person name="Dieguez-Uribeondo J."/>
            <person name="Russ C."/>
            <person name="Tyler B.M."/>
            <person name="van West P."/>
        </authorList>
    </citation>
    <scope>NUCLEOTIDE SEQUENCE [LARGE SCALE GENOMIC DNA]</scope>
    <source>
        <strain evidence="3 4">CBS 223.65</strain>
    </source>
</reference>
<dbReference type="Pfam" id="PF13432">
    <property type="entry name" value="TPR_16"/>
    <property type="match status" value="3"/>
</dbReference>
<feature type="chain" id="PRO_5001634971" evidence="2">
    <location>
        <begin position="24"/>
        <end position="787"/>
    </location>
</feature>
<dbReference type="Pfam" id="PF13374">
    <property type="entry name" value="TPR_10"/>
    <property type="match status" value="1"/>
</dbReference>
<gene>
    <name evidence="3" type="ORF">SPRG_19242</name>
</gene>
<dbReference type="Gene3D" id="1.25.40.10">
    <property type="entry name" value="Tetratricopeptide repeat domain"/>
    <property type="match status" value="1"/>
</dbReference>
<dbReference type="InterPro" id="IPR019734">
    <property type="entry name" value="TPR_rpt"/>
</dbReference>
<dbReference type="STRING" id="695850.A0A067CWJ1"/>
<dbReference type="GeneID" id="24140662"/>
<organism evidence="3 4">
    <name type="scientific">Saprolegnia parasitica (strain CBS 223.65)</name>
    <dbReference type="NCBI Taxonomy" id="695850"/>
    <lineage>
        <taxon>Eukaryota</taxon>
        <taxon>Sar</taxon>
        <taxon>Stramenopiles</taxon>
        <taxon>Oomycota</taxon>
        <taxon>Saprolegniomycetes</taxon>
        <taxon>Saprolegniales</taxon>
        <taxon>Saprolegniaceae</taxon>
        <taxon>Saprolegnia</taxon>
    </lineage>
</organism>
<sequence>MQRLLRVATVLAIFLASAATCKSSSSSSDLLLEGVRLHMDVGALDEAKAIYARVVAENPMAADAWQLLGAVAVQEGDLPSGEIHFAHALALETDPKKTAMLHCNLAETRRLQKKHDAETLDHARTGSGVAPTEFCRVVLAKVLLDRSEPRLAIPHLQAVVAARDTHVEAWYLLGRAWLSLAVLDEAASAFHRLLAAPGPLAVEGYVGLGQVYQTLGVLHEAISYYQRALELHPTHFEGRMGLATARHQHGRLDDAMHVYASLLEQSPAHVGVLNNLGVALLYRGDGDAAAAYFHRALAIEPGQLQSLGNLYIYYADLGDVAAARAMAETAYKQSRNDIFRLQAALVLPPVYATHDQLLATRAALHASLDAFVADNMALSDFYNTELRPPFYLVYHGKNDRPLLEKLATLYRRAVPQLSWRAPHVATPRPQSCIRVGFMSKSFVTNHAHGLLLRGVLAGLDRAVYCVYLLVVPSVAEAPDPSLVAAVDHVVPLSLHLLDVQREVAALTLDVLVFADIMSDPVNYFTAFGRLARVQALFWGNPTTSGNAAIDYFVSSELLDAAMDPEETEDGDHYTEQVVLLPGLGIWYDPPPLPTTPGRRSDYNLDDHWTIYVCAQSVFKMQPEFDVVLAAILARDLNGHIVLVQGRRATWTAQLVARLRATLPRASFERLHLVPRVAGHEAYMRLLSIATVVLHPFPFGGSKTSAEALALGLPLVVRDATHLRARMAPATDAYIALALRLGTNATYHAEVAGAITARTPLLWRDKQVVVEWDRFLFNAVRLSALDET</sequence>
<dbReference type="OMA" id="SQRLMYD"/>
<dbReference type="SMART" id="SM00028">
    <property type="entry name" value="TPR"/>
    <property type="match status" value="6"/>
</dbReference>